<feature type="transmembrane region" description="Helical" evidence="7">
    <location>
        <begin position="241"/>
        <end position="258"/>
    </location>
</feature>
<evidence type="ECO:0008006" key="12">
    <source>
        <dbReference type="Google" id="ProtNLM"/>
    </source>
</evidence>
<sequence length="272" mass="31004">MIYLYVAFSFIFGLIIGSFINCLIWRLHEKEGLWNRSYCPKCKHKISWYDNVPVLSFIFLLGKCRNCKEKISYQYPLIELLTAILFAVAFLIQFPISNFSLSEGSSTGGQFLISDLLFLFRNFFIISVMIVIFIYDLRWYLILDIITLPACLVVFIVNLMLGFEWQNLLISGIIGGSFFLFQFVVSRGRWIGGGDIRLGLLMGFALGWPYILVAIFLAYFMGAIISVGLVAGGKKKWGSKIPLGIFLSTAAIITLFWGDEILNWYLGFILAY</sequence>
<dbReference type="InterPro" id="IPR010627">
    <property type="entry name" value="Prepilin_pept_A24_N"/>
</dbReference>
<feature type="domain" description="Prepilin type IV endopeptidase peptidase" evidence="8">
    <location>
        <begin position="124"/>
        <end position="226"/>
    </location>
</feature>
<evidence type="ECO:0000256" key="4">
    <source>
        <dbReference type="ARBA" id="ARBA00022692"/>
    </source>
</evidence>
<protein>
    <recommendedName>
        <fullName evidence="12">Prepilin peptidase</fullName>
    </recommendedName>
</protein>
<evidence type="ECO:0000313" key="11">
    <source>
        <dbReference type="Proteomes" id="UP000177579"/>
    </source>
</evidence>
<dbReference type="Pfam" id="PF01478">
    <property type="entry name" value="Peptidase_A24"/>
    <property type="match status" value="1"/>
</dbReference>
<dbReference type="PANTHER" id="PTHR30487">
    <property type="entry name" value="TYPE 4 PREPILIN-LIKE PROTEINS LEADER PEPTIDE-PROCESSING ENZYME"/>
    <property type="match status" value="1"/>
</dbReference>
<feature type="transmembrane region" description="Helical" evidence="7">
    <location>
        <begin position="205"/>
        <end position="229"/>
    </location>
</feature>
<evidence type="ECO:0000256" key="7">
    <source>
        <dbReference type="SAM" id="Phobius"/>
    </source>
</evidence>
<keyword evidence="5 7" id="KW-1133">Transmembrane helix</keyword>
<feature type="transmembrane region" description="Helical" evidence="7">
    <location>
        <begin position="168"/>
        <end position="185"/>
    </location>
</feature>
<evidence type="ECO:0000259" key="8">
    <source>
        <dbReference type="Pfam" id="PF01478"/>
    </source>
</evidence>
<dbReference type="Gene3D" id="1.20.120.1220">
    <property type="match status" value="1"/>
</dbReference>
<comment type="similarity">
    <text evidence="2">Belongs to the peptidase A24 family.</text>
</comment>
<keyword evidence="4 7" id="KW-0812">Transmembrane</keyword>
<dbReference type="PANTHER" id="PTHR30487:SF0">
    <property type="entry name" value="PREPILIN LEADER PEPTIDASE_N-METHYLTRANSFERASE-RELATED"/>
    <property type="match status" value="1"/>
</dbReference>
<dbReference type="AlphaFoldDB" id="A0A1F5TP42"/>
<evidence type="ECO:0000256" key="3">
    <source>
        <dbReference type="ARBA" id="ARBA00022475"/>
    </source>
</evidence>
<dbReference type="Proteomes" id="UP000177579">
    <property type="component" value="Unassembled WGS sequence"/>
</dbReference>
<feature type="transmembrane region" description="Helical" evidence="7">
    <location>
        <begin position="6"/>
        <end position="25"/>
    </location>
</feature>
<accession>A0A1F5TP42</accession>
<evidence type="ECO:0000256" key="2">
    <source>
        <dbReference type="ARBA" id="ARBA00005801"/>
    </source>
</evidence>
<dbReference type="InterPro" id="IPR050882">
    <property type="entry name" value="Prepilin_peptidase/N-MTase"/>
</dbReference>
<keyword evidence="3" id="KW-1003">Cell membrane</keyword>
<proteinExistence type="inferred from homology"/>
<dbReference type="GO" id="GO:0006465">
    <property type="term" value="P:signal peptide processing"/>
    <property type="evidence" value="ECO:0007669"/>
    <property type="project" value="TreeGrafter"/>
</dbReference>
<dbReference type="InterPro" id="IPR000045">
    <property type="entry name" value="Prepilin_IV_endopep_pep"/>
</dbReference>
<evidence type="ECO:0000313" key="10">
    <source>
        <dbReference type="EMBL" id="OGF40574.1"/>
    </source>
</evidence>
<comment type="subcellular location">
    <subcellularLocation>
        <location evidence="1">Cell membrane</location>
        <topology evidence="1">Multi-pass membrane protein</topology>
    </subcellularLocation>
</comment>
<dbReference type="GO" id="GO:0005886">
    <property type="term" value="C:plasma membrane"/>
    <property type="evidence" value="ECO:0007669"/>
    <property type="project" value="UniProtKB-SubCell"/>
</dbReference>
<dbReference type="EMBL" id="MFGO01000025">
    <property type="protein sequence ID" value="OGF40574.1"/>
    <property type="molecule type" value="Genomic_DNA"/>
</dbReference>
<evidence type="ECO:0000256" key="6">
    <source>
        <dbReference type="ARBA" id="ARBA00023136"/>
    </source>
</evidence>
<name>A0A1F5TP42_9BACT</name>
<organism evidence="10 11">
    <name type="scientific">Candidatus Falkowbacteria bacterium RIFOXYD2_FULL_34_120</name>
    <dbReference type="NCBI Taxonomy" id="1798007"/>
    <lineage>
        <taxon>Bacteria</taxon>
        <taxon>Candidatus Falkowiibacteriota</taxon>
    </lineage>
</organism>
<comment type="caution">
    <text evidence="10">The sequence shown here is derived from an EMBL/GenBank/DDBJ whole genome shotgun (WGS) entry which is preliminary data.</text>
</comment>
<evidence type="ECO:0000259" key="9">
    <source>
        <dbReference type="Pfam" id="PF06750"/>
    </source>
</evidence>
<evidence type="ECO:0000256" key="5">
    <source>
        <dbReference type="ARBA" id="ARBA00022989"/>
    </source>
</evidence>
<feature type="transmembrane region" description="Helical" evidence="7">
    <location>
        <begin position="141"/>
        <end position="161"/>
    </location>
</feature>
<feature type="transmembrane region" description="Helical" evidence="7">
    <location>
        <begin position="116"/>
        <end position="135"/>
    </location>
</feature>
<keyword evidence="6 7" id="KW-0472">Membrane</keyword>
<dbReference type="Pfam" id="PF06750">
    <property type="entry name" value="A24_N_bact"/>
    <property type="match status" value="1"/>
</dbReference>
<reference evidence="10 11" key="1">
    <citation type="journal article" date="2016" name="Nat. Commun.">
        <title>Thousands of microbial genomes shed light on interconnected biogeochemical processes in an aquifer system.</title>
        <authorList>
            <person name="Anantharaman K."/>
            <person name="Brown C.T."/>
            <person name="Hug L.A."/>
            <person name="Sharon I."/>
            <person name="Castelle C.J."/>
            <person name="Probst A.J."/>
            <person name="Thomas B.C."/>
            <person name="Singh A."/>
            <person name="Wilkins M.J."/>
            <person name="Karaoz U."/>
            <person name="Brodie E.L."/>
            <person name="Williams K.H."/>
            <person name="Hubbard S.S."/>
            <person name="Banfield J.F."/>
        </authorList>
    </citation>
    <scope>NUCLEOTIDE SEQUENCE [LARGE SCALE GENOMIC DNA]</scope>
</reference>
<feature type="transmembrane region" description="Helical" evidence="7">
    <location>
        <begin position="74"/>
        <end position="96"/>
    </location>
</feature>
<gene>
    <name evidence="10" type="ORF">A2531_03525</name>
</gene>
<dbReference type="GO" id="GO:0004190">
    <property type="term" value="F:aspartic-type endopeptidase activity"/>
    <property type="evidence" value="ECO:0007669"/>
    <property type="project" value="InterPro"/>
</dbReference>
<evidence type="ECO:0000256" key="1">
    <source>
        <dbReference type="ARBA" id="ARBA00004651"/>
    </source>
</evidence>
<feature type="domain" description="Prepilin peptidase A24 N-terminal" evidence="9">
    <location>
        <begin position="11"/>
        <end position="91"/>
    </location>
</feature>